<dbReference type="PROSITE" id="PS00018">
    <property type="entry name" value="EF_HAND_1"/>
    <property type="match status" value="1"/>
</dbReference>
<organism evidence="3">
    <name type="scientific">Pseudo-nitzschia australis</name>
    <dbReference type="NCBI Taxonomy" id="44445"/>
    <lineage>
        <taxon>Eukaryota</taxon>
        <taxon>Sar</taxon>
        <taxon>Stramenopiles</taxon>
        <taxon>Ochrophyta</taxon>
        <taxon>Bacillariophyta</taxon>
        <taxon>Bacillariophyceae</taxon>
        <taxon>Bacillariophycidae</taxon>
        <taxon>Bacillariales</taxon>
        <taxon>Bacillariaceae</taxon>
        <taxon>Pseudo-nitzschia</taxon>
    </lineage>
</organism>
<dbReference type="Gene3D" id="1.10.238.10">
    <property type="entry name" value="EF-hand"/>
    <property type="match status" value="1"/>
</dbReference>
<evidence type="ECO:0000313" key="3">
    <source>
        <dbReference type="EMBL" id="CAE0712323.1"/>
    </source>
</evidence>
<dbReference type="AlphaFoldDB" id="A0A7S4ADP0"/>
<dbReference type="InterPro" id="IPR018247">
    <property type="entry name" value="EF_Hand_1_Ca_BS"/>
</dbReference>
<gene>
    <name evidence="3" type="ORF">PAUS00366_LOCUS5075</name>
</gene>
<name>A0A7S4ADP0_9STRA</name>
<feature type="chain" id="PRO_5031135997" description="Calmodulin" evidence="2">
    <location>
        <begin position="20"/>
        <end position="218"/>
    </location>
</feature>
<reference evidence="3" key="1">
    <citation type="submission" date="2021-01" db="EMBL/GenBank/DDBJ databases">
        <authorList>
            <person name="Corre E."/>
            <person name="Pelletier E."/>
            <person name="Niang G."/>
            <person name="Scheremetjew M."/>
            <person name="Finn R."/>
            <person name="Kale V."/>
            <person name="Holt S."/>
            <person name="Cochrane G."/>
            <person name="Meng A."/>
            <person name="Brown T."/>
            <person name="Cohen L."/>
        </authorList>
    </citation>
    <scope>NUCLEOTIDE SEQUENCE</scope>
    <source>
        <strain evidence="3">10249 10 AB</strain>
    </source>
</reference>
<accession>A0A7S4ADP0</accession>
<sequence>MKAFVGILCLLTLMSLAVAVASQQYYDDYGEDVGGGEYYQEQDYGGEYYNEDNGGGGDSLYADYAKHQEDKAMGVKGGVSPLLKNAAVGAAGWFVGAKFHSRRAVKKSEKLSSKQQQRLYERYVQDVSALQMQNAQLQEYIQQTTVQQLTEEFIQADTNNDRKVSRLEFERYKADYLKKHPEADPSMFPKFEDFDPDHNGLVTLQEHEDYYRKQGMIA</sequence>
<evidence type="ECO:0000256" key="1">
    <source>
        <dbReference type="ARBA" id="ARBA00022837"/>
    </source>
</evidence>
<keyword evidence="2" id="KW-0732">Signal</keyword>
<feature type="signal peptide" evidence="2">
    <location>
        <begin position="1"/>
        <end position="19"/>
    </location>
</feature>
<dbReference type="EMBL" id="HBIX01006425">
    <property type="protein sequence ID" value="CAE0712323.1"/>
    <property type="molecule type" value="Transcribed_RNA"/>
</dbReference>
<proteinExistence type="predicted"/>
<dbReference type="SUPFAM" id="SSF47473">
    <property type="entry name" value="EF-hand"/>
    <property type="match status" value="1"/>
</dbReference>
<evidence type="ECO:0008006" key="4">
    <source>
        <dbReference type="Google" id="ProtNLM"/>
    </source>
</evidence>
<dbReference type="InterPro" id="IPR011992">
    <property type="entry name" value="EF-hand-dom_pair"/>
</dbReference>
<keyword evidence="1" id="KW-0106">Calcium</keyword>
<protein>
    <recommendedName>
        <fullName evidence="4">Calmodulin</fullName>
    </recommendedName>
</protein>
<evidence type="ECO:0000256" key="2">
    <source>
        <dbReference type="SAM" id="SignalP"/>
    </source>
</evidence>